<evidence type="ECO:0000313" key="1">
    <source>
        <dbReference type="EMBL" id="PXW70116.1"/>
    </source>
</evidence>
<proteinExistence type="predicted"/>
<sequence length="289" mass="33190">MEVYCSGVARIRHNVTGQLYEIESDELDWHAVGGDERQMGPEMHYEAVLEHPELGELTWGLWEYPIGIENYSSTDVGGHEIVKDLDYGLKHERPDPEEWLDYDVPANPFTIFMESYHHTGDLLAEIGKDDGRDLVNRLIFSHQVTALEAYLGDTLLNVVASDENAMQRLIVGDDELSKQKFTLAVIREEPELVERKVREHLRTVLYHNLAKVDALYSIALGIRILSLTDKKDELFRSVMLRHDCVHRNGFGKDGLELSTFTREFVRETAEMIKSLVENIDRAIRERPKG</sequence>
<name>A0A2V3USF2_9SPHN</name>
<dbReference type="EMBL" id="QJJM01000014">
    <property type="protein sequence ID" value="PXW70116.1"/>
    <property type="molecule type" value="Genomic_DNA"/>
</dbReference>
<protein>
    <recommendedName>
        <fullName evidence="3">RiboL-PSP-HEPN domain-containing protein</fullName>
    </recommendedName>
</protein>
<comment type="caution">
    <text evidence="1">The sequence shown here is derived from an EMBL/GenBank/DDBJ whole genome shotgun (WGS) entry which is preliminary data.</text>
</comment>
<dbReference type="AlphaFoldDB" id="A0A2V3USF2"/>
<gene>
    <name evidence="1" type="ORF">C7451_11492</name>
</gene>
<evidence type="ECO:0000313" key="2">
    <source>
        <dbReference type="Proteomes" id="UP000248014"/>
    </source>
</evidence>
<reference evidence="1 2" key="1">
    <citation type="submission" date="2018-05" db="EMBL/GenBank/DDBJ databases">
        <title>Genomic Encyclopedia of Type Strains, Phase IV (KMG-IV): sequencing the most valuable type-strain genomes for metagenomic binning, comparative biology and taxonomic classification.</title>
        <authorList>
            <person name="Goeker M."/>
        </authorList>
    </citation>
    <scope>NUCLEOTIDE SEQUENCE [LARGE SCALE GENOMIC DNA]</scope>
    <source>
        <strain evidence="1 2">DSM 3183</strain>
    </source>
</reference>
<keyword evidence="2" id="KW-1185">Reference proteome</keyword>
<accession>A0A2V3USF2</accession>
<dbReference type="OrthoDB" id="119238at2"/>
<evidence type="ECO:0008006" key="3">
    <source>
        <dbReference type="Google" id="ProtNLM"/>
    </source>
</evidence>
<organism evidence="1 2">
    <name type="scientific">Blastomonas natatoria</name>
    <dbReference type="NCBI Taxonomy" id="34015"/>
    <lineage>
        <taxon>Bacteria</taxon>
        <taxon>Pseudomonadati</taxon>
        <taxon>Pseudomonadota</taxon>
        <taxon>Alphaproteobacteria</taxon>
        <taxon>Sphingomonadales</taxon>
        <taxon>Sphingomonadaceae</taxon>
        <taxon>Blastomonas</taxon>
    </lineage>
</organism>
<dbReference type="Proteomes" id="UP000248014">
    <property type="component" value="Unassembled WGS sequence"/>
</dbReference>